<accession>A0ABR6KDG6</accession>
<keyword evidence="4" id="KW-1185">Reference proteome</keyword>
<evidence type="ECO:0000313" key="3">
    <source>
        <dbReference type="EMBL" id="MBB4611123.1"/>
    </source>
</evidence>
<proteinExistence type="inferred from homology"/>
<dbReference type="Gene3D" id="3.30.2310.20">
    <property type="entry name" value="RelE-like"/>
    <property type="match status" value="1"/>
</dbReference>
<dbReference type="EMBL" id="JACHNX010000020">
    <property type="protein sequence ID" value="MBB4611123.1"/>
    <property type="molecule type" value="Genomic_DNA"/>
</dbReference>
<dbReference type="PANTHER" id="PTHR33755">
    <property type="entry name" value="TOXIN PARE1-RELATED"/>
    <property type="match status" value="1"/>
</dbReference>
<evidence type="ECO:0000313" key="4">
    <source>
        <dbReference type="Proteomes" id="UP000584663"/>
    </source>
</evidence>
<dbReference type="PANTHER" id="PTHR33755:SF7">
    <property type="entry name" value="TOXIN MODULE OF TOXIN-ANTITOXIN SYSTEM RELE_STBE FAMILY"/>
    <property type="match status" value="1"/>
</dbReference>
<protein>
    <submittedName>
        <fullName evidence="3">Plasmid stabilization system protein ParE</fullName>
    </submittedName>
</protein>
<comment type="caution">
    <text evidence="3">The sequence shown here is derived from an EMBL/GenBank/DDBJ whole genome shotgun (WGS) entry which is preliminary data.</text>
</comment>
<dbReference type="InterPro" id="IPR007712">
    <property type="entry name" value="RelE/ParE_toxin"/>
</dbReference>
<evidence type="ECO:0000256" key="2">
    <source>
        <dbReference type="ARBA" id="ARBA00022649"/>
    </source>
</evidence>
<dbReference type="Proteomes" id="UP000584663">
    <property type="component" value="Unassembled WGS sequence"/>
</dbReference>
<gene>
    <name evidence="3" type="ORF">GGQ89_003364</name>
</gene>
<dbReference type="RefSeq" id="WP_380772761.1">
    <property type="nucleotide sequence ID" value="NZ_JBHMAL010000010.1"/>
</dbReference>
<dbReference type="InterPro" id="IPR051803">
    <property type="entry name" value="TA_system_RelE-like_toxin"/>
</dbReference>
<name>A0ABR6KDG6_9SPHN</name>
<dbReference type="Pfam" id="PF05016">
    <property type="entry name" value="ParE_toxin"/>
    <property type="match status" value="1"/>
</dbReference>
<sequence>MAEDLGYARSQAPAPRMARISWSIQASPQLAAIVDYLEEFDPSAARRLGARLLELADSLREFLNRGRPIPQGRREMVTVRPYILRYVHEGDTVVILGIRHAAQLSED</sequence>
<dbReference type="InterPro" id="IPR035093">
    <property type="entry name" value="RelE/ParE_toxin_dom_sf"/>
</dbReference>
<keyword evidence="2" id="KW-1277">Toxin-antitoxin system</keyword>
<reference evidence="3 4" key="1">
    <citation type="submission" date="2020-08" db="EMBL/GenBank/DDBJ databases">
        <title>Genomic Encyclopedia of Type Strains, Phase IV (KMG-IV): sequencing the most valuable type-strain genomes for metagenomic binning, comparative biology and taxonomic classification.</title>
        <authorList>
            <person name="Goeker M."/>
        </authorList>
    </citation>
    <scope>NUCLEOTIDE SEQUENCE [LARGE SCALE GENOMIC DNA]</scope>
    <source>
        <strain evidence="3 4">DSM 14562</strain>
    </source>
</reference>
<comment type="similarity">
    <text evidence="1">Belongs to the RelE toxin family.</text>
</comment>
<organism evidence="3 4">
    <name type="scientific">Sphingomonas yabuuchiae</name>
    <dbReference type="NCBI Taxonomy" id="172044"/>
    <lineage>
        <taxon>Bacteria</taxon>
        <taxon>Pseudomonadati</taxon>
        <taxon>Pseudomonadota</taxon>
        <taxon>Alphaproteobacteria</taxon>
        <taxon>Sphingomonadales</taxon>
        <taxon>Sphingomonadaceae</taxon>
        <taxon>Sphingomonas</taxon>
    </lineage>
</organism>
<evidence type="ECO:0000256" key="1">
    <source>
        <dbReference type="ARBA" id="ARBA00006226"/>
    </source>
</evidence>